<gene>
    <name evidence="2" type="ORF">C7T94_11155</name>
</gene>
<proteinExistence type="predicted"/>
<keyword evidence="3" id="KW-1185">Reference proteome</keyword>
<dbReference type="Proteomes" id="UP000240912">
    <property type="component" value="Unassembled WGS sequence"/>
</dbReference>
<dbReference type="EMBL" id="PYLS01000005">
    <property type="protein sequence ID" value="PST83151.1"/>
    <property type="molecule type" value="Genomic_DNA"/>
</dbReference>
<reference evidence="2 3" key="1">
    <citation type="submission" date="2018-03" db="EMBL/GenBank/DDBJ databases">
        <authorList>
            <person name="Keele B.F."/>
        </authorList>
    </citation>
    <scope>NUCLEOTIDE SEQUENCE [LARGE SCALE GENOMIC DNA]</scope>
    <source>
        <strain evidence="2 3">YL28-9</strain>
    </source>
</reference>
<evidence type="ECO:0000256" key="1">
    <source>
        <dbReference type="SAM" id="SignalP"/>
    </source>
</evidence>
<keyword evidence="1" id="KW-0732">Signal</keyword>
<evidence type="ECO:0000313" key="3">
    <source>
        <dbReference type="Proteomes" id="UP000240912"/>
    </source>
</evidence>
<name>A0A2T3HL86_9SPHI</name>
<feature type="signal peptide" evidence="1">
    <location>
        <begin position="1"/>
        <end position="24"/>
    </location>
</feature>
<comment type="caution">
    <text evidence="2">The sequence shown here is derived from an EMBL/GenBank/DDBJ whole genome shotgun (WGS) entry which is preliminary data.</text>
</comment>
<dbReference type="AlphaFoldDB" id="A0A2T3HL86"/>
<organism evidence="2 3">
    <name type="scientific">Pedobacter yulinensis</name>
    <dbReference type="NCBI Taxonomy" id="2126353"/>
    <lineage>
        <taxon>Bacteria</taxon>
        <taxon>Pseudomonadati</taxon>
        <taxon>Bacteroidota</taxon>
        <taxon>Sphingobacteriia</taxon>
        <taxon>Sphingobacteriales</taxon>
        <taxon>Sphingobacteriaceae</taxon>
        <taxon>Pedobacter</taxon>
    </lineage>
</organism>
<evidence type="ECO:0000313" key="2">
    <source>
        <dbReference type="EMBL" id="PST83151.1"/>
    </source>
</evidence>
<sequence>MSRYWWLILFVVNCLSCHSPVSQRAELADTAEQAADAVVPEKPVAAPPASSGAGNWDGIYRINVAGEETTSGTSSSTYHFKVRGQKAELTMTTYHEPIRCEGIYLCEEKSGQLRLTYAGHEQDCRQDGQDFLIRQEGGQFYIKGYFGEAYAGQWLELMRVPAH</sequence>
<evidence type="ECO:0008006" key="4">
    <source>
        <dbReference type="Google" id="ProtNLM"/>
    </source>
</evidence>
<dbReference type="RefSeq" id="WP_107215411.1">
    <property type="nucleotide sequence ID" value="NZ_KZ686269.1"/>
</dbReference>
<dbReference type="OrthoDB" id="702987at2"/>
<accession>A0A2T3HL86</accession>
<feature type="chain" id="PRO_5015505716" description="Lipoprotein" evidence="1">
    <location>
        <begin position="25"/>
        <end position="163"/>
    </location>
</feature>
<protein>
    <recommendedName>
        <fullName evidence="4">Lipoprotein</fullName>
    </recommendedName>
</protein>